<keyword evidence="2" id="KW-1185">Reference proteome</keyword>
<accession>A0A8T2N8T1</accession>
<comment type="caution">
    <text evidence="1">The sequence shown here is derived from an EMBL/GenBank/DDBJ whole genome shotgun (WGS) entry which is preliminary data.</text>
</comment>
<sequence length="79" mass="8863">MSPGRTAHGEMGSWAWRKTDCTCLAGYKVKESAQTPNIWTTDPDPTPRSYALGIVRLTCAFPDWTHIKINIRTVNILQS</sequence>
<proteinExistence type="predicted"/>
<organism evidence="1 2">
    <name type="scientific">Albula glossodonta</name>
    <name type="common">roundjaw bonefish</name>
    <dbReference type="NCBI Taxonomy" id="121402"/>
    <lineage>
        <taxon>Eukaryota</taxon>
        <taxon>Metazoa</taxon>
        <taxon>Chordata</taxon>
        <taxon>Craniata</taxon>
        <taxon>Vertebrata</taxon>
        <taxon>Euteleostomi</taxon>
        <taxon>Actinopterygii</taxon>
        <taxon>Neopterygii</taxon>
        <taxon>Teleostei</taxon>
        <taxon>Albuliformes</taxon>
        <taxon>Albulidae</taxon>
        <taxon>Albula</taxon>
    </lineage>
</organism>
<protein>
    <submittedName>
        <fullName evidence="1">Uncharacterized protein</fullName>
    </submittedName>
</protein>
<dbReference type="EMBL" id="JAFBMS010000102">
    <property type="protein sequence ID" value="KAG9336765.1"/>
    <property type="molecule type" value="Genomic_DNA"/>
</dbReference>
<dbReference type="AlphaFoldDB" id="A0A8T2N8T1"/>
<dbReference type="Proteomes" id="UP000824540">
    <property type="component" value="Unassembled WGS sequence"/>
</dbReference>
<name>A0A8T2N8T1_9TELE</name>
<gene>
    <name evidence="1" type="ORF">JZ751_003113</name>
</gene>
<reference evidence="1" key="1">
    <citation type="thesis" date="2021" institute="BYU ScholarsArchive" country="Provo, UT, USA">
        <title>Applications of and Algorithms for Genome Assembly and Genomic Analyses with an Emphasis on Marine Teleosts.</title>
        <authorList>
            <person name="Pickett B.D."/>
        </authorList>
    </citation>
    <scope>NUCLEOTIDE SEQUENCE</scope>
    <source>
        <strain evidence="1">HI-2016</strain>
    </source>
</reference>
<evidence type="ECO:0000313" key="1">
    <source>
        <dbReference type="EMBL" id="KAG9336765.1"/>
    </source>
</evidence>
<evidence type="ECO:0000313" key="2">
    <source>
        <dbReference type="Proteomes" id="UP000824540"/>
    </source>
</evidence>